<keyword evidence="12" id="KW-1185">Reference proteome</keyword>
<evidence type="ECO:0000256" key="10">
    <source>
        <dbReference type="SAM" id="Phobius"/>
    </source>
</evidence>
<keyword evidence="6 10" id="KW-0812">Transmembrane</keyword>
<evidence type="ECO:0000313" key="11">
    <source>
        <dbReference type="EMBL" id="SEH11262.1"/>
    </source>
</evidence>
<keyword evidence="8 10" id="KW-1133">Transmembrane helix</keyword>
<dbReference type="Proteomes" id="UP000222056">
    <property type="component" value="Unassembled WGS sequence"/>
</dbReference>
<keyword evidence="7" id="KW-0256">Endoplasmic reticulum</keyword>
<feature type="transmembrane region" description="Helical" evidence="10">
    <location>
        <begin position="349"/>
        <end position="367"/>
    </location>
</feature>
<evidence type="ECO:0000256" key="8">
    <source>
        <dbReference type="ARBA" id="ARBA00022989"/>
    </source>
</evidence>
<dbReference type="PANTHER" id="PTHR12468:SF2">
    <property type="entry name" value="GPI MANNOSYLTRANSFERASE 2"/>
    <property type="match status" value="1"/>
</dbReference>
<keyword evidence="9 10" id="KW-0472">Membrane</keyword>
<feature type="transmembrane region" description="Helical" evidence="10">
    <location>
        <begin position="373"/>
        <end position="392"/>
    </location>
</feature>
<evidence type="ECO:0000256" key="5">
    <source>
        <dbReference type="ARBA" id="ARBA00022679"/>
    </source>
</evidence>
<feature type="transmembrane region" description="Helical" evidence="10">
    <location>
        <begin position="130"/>
        <end position="151"/>
    </location>
</feature>
<accession>A0A1H6FLK9</accession>
<keyword evidence="3" id="KW-0337">GPI-anchor biosynthesis</keyword>
<keyword evidence="4 11" id="KW-0328">Glycosyltransferase</keyword>
<dbReference type="GO" id="GO:0000009">
    <property type="term" value="F:alpha-1,6-mannosyltransferase activity"/>
    <property type="evidence" value="ECO:0007669"/>
    <property type="project" value="InterPro"/>
</dbReference>
<dbReference type="GO" id="GO:0006506">
    <property type="term" value="P:GPI anchor biosynthetic process"/>
    <property type="evidence" value="ECO:0007669"/>
    <property type="project" value="UniProtKB-UniPathway"/>
</dbReference>
<dbReference type="GO" id="GO:0031501">
    <property type="term" value="C:mannosyltransferase complex"/>
    <property type="evidence" value="ECO:0007669"/>
    <property type="project" value="TreeGrafter"/>
</dbReference>
<dbReference type="GO" id="GO:0004376">
    <property type="term" value="F:GPI mannosyltransferase activity"/>
    <property type="evidence" value="ECO:0007669"/>
    <property type="project" value="InterPro"/>
</dbReference>
<feature type="transmembrane region" description="Helical" evidence="10">
    <location>
        <begin position="163"/>
        <end position="181"/>
    </location>
</feature>
<evidence type="ECO:0000256" key="7">
    <source>
        <dbReference type="ARBA" id="ARBA00022824"/>
    </source>
</evidence>
<comment type="pathway">
    <text evidence="2">Glycolipid biosynthesis; glycosylphosphatidylinositol-anchor biosynthesis.</text>
</comment>
<feature type="transmembrane region" description="Helical" evidence="10">
    <location>
        <begin position="201"/>
        <end position="230"/>
    </location>
</feature>
<feature type="transmembrane region" description="Helical" evidence="10">
    <location>
        <begin position="322"/>
        <end position="342"/>
    </location>
</feature>
<evidence type="ECO:0000256" key="3">
    <source>
        <dbReference type="ARBA" id="ARBA00022502"/>
    </source>
</evidence>
<evidence type="ECO:0000256" key="2">
    <source>
        <dbReference type="ARBA" id="ARBA00004687"/>
    </source>
</evidence>
<dbReference type="UniPathway" id="UPA00196"/>
<proteinExistence type="predicted"/>
<dbReference type="GO" id="GO:0016020">
    <property type="term" value="C:membrane"/>
    <property type="evidence" value="ECO:0007669"/>
    <property type="project" value="GOC"/>
</dbReference>
<gene>
    <name evidence="11" type="ORF">SAMN02745716_0710</name>
</gene>
<feature type="transmembrane region" description="Helical" evidence="10">
    <location>
        <begin position="242"/>
        <end position="262"/>
    </location>
</feature>
<feature type="transmembrane region" description="Helical" evidence="10">
    <location>
        <begin position="399"/>
        <end position="420"/>
    </location>
</feature>
<feature type="transmembrane region" description="Helical" evidence="10">
    <location>
        <begin position="20"/>
        <end position="42"/>
    </location>
</feature>
<reference evidence="12" key="1">
    <citation type="submission" date="2016-10" db="EMBL/GenBank/DDBJ databases">
        <authorList>
            <person name="Varghese N."/>
            <person name="Submissions S."/>
        </authorList>
    </citation>
    <scope>NUCLEOTIDE SEQUENCE [LARGE SCALE GENOMIC DNA]</scope>
    <source>
        <strain evidence="12">ATCC 35263</strain>
    </source>
</reference>
<dbReference type="InterPro" id="IPR007315">
    <property type="entry name" value="PIG-V/Gpi18"/>
</dbReference>
<comment type="subcellular location">
    <subcellularLocation>
        <location evidence="1">Endoplasmic reticulum membrane</location>
        <topology evidence="1">Multi-pass membrane protein</topology>
    </subcellularLocation>
</comment>
<evidence type="ECO:0000256" key="4">
    <source>
        <dbReference type="ARBA" id="ARBA00022676"/>
    </source>
</evidence>
<dbReference type="Pfam" id="PF04188">
    <property type="entry name" value="Mannosyl_trans2"/>
    <property type="match status" value="1"/>
</dbReference>
<evidence type="ECO:0000256" key="9">
    <source>
        <dbReference type="ARBA" id="ARBA00023136"/>
    </source>
</evidence>
<dbReference type="STRING" id="29539.SAMN02745716_0710"/>
<sequence>MRQRLRAGLATALSKQEFLWVIAVVLITRLVVWLVATFAALLTAGPEAAGSLGGLNARRFDDPTLTHPFGDPLDLLLAPLARWDAVWYLRIADQGYGSAPGLKAAFFPLYPLLVRMLGELGGGTPGANLLAAYVLSLAAFCAGLCCVYALVRRSSGNAIAKATVLLMAVFPGSLWFGVPYAESLFLLLSAAALWCAAYGSLWLAGGLAAAAAATRSLGVLLIVPLALYWWRRRRVGEVSRATLLSLLLCPLGLAAFALGLWAGGAEPLAFAQIQSAWARETTGPVLGAWHGLAAAWLGLRQLAAGAREPVFFGVAAGDPYRIAAMNLMLCGFLLLSLWAVLLSRRRVPLPLAAWSLAGLLFAISAPAKPQPLMSMPRLVAVLFPLAWAVAAWAEERRAVSVVAACGAIGLGAFAALYAGWSWLA</sequence>
<evidence type="ECO:0000313" key="12">
    <source>
        <dbReference type="Proteomes" id="UP000222056"/>
    </source>
</evidence>
<evidence type="ECO:0000256" key="1">
    <source>
        <dbReference type="ARBA" id="ARBA00004477"/>
    </source>
</evidence>
<organism evidence="11 12">
    <name type="scientific">Thermoleophilum album</name>
    <dbReference type="NCBI Taxonomy" id="29539"/>
    <lineage>
        <taxon>Bacteria</taxon>
        <taxon>Bacillati</taxon>
        <taxon>Actinomycetota</taxon>
        <taxon>Thermoleophilia</taxon>
        <taxon>Thermoleophilales</taxon>
        <taxon>Thermoleophilaceae</taxon>
        <taxon>Thermoleophilum</taxon>
    </lineage>
</organism>
<dbReference type="PANTHER" id="PTHR12468">
    <property type="entry name" value="GPI MANNOSYLTRANSFERASE 2"/>
    <property type="match status" value="1"/>
</dbReference>
<dbReference type="EMBL" id="FNWJ01000001">
    <property type="protein sequence ID" value="SEH11262.1"/>
    <property type="molecule type" value="Genomic_DNA"/>
</dbReference>
<protein>
    <submittedName>
        <fullName evidence="11">Mannosyltransferase (PIG-V)</fullName>
    </submittedName>
</protein>
<evidence type="ECO:0000256" key="6">
    <source>
        <dbReference type="ARBA" id="ARBA00022692"/>
    </source>
</evidence>
<name>A0A1H6FLK9_THEAL</name>
<keyword evidence="5 11" id="KW-0808">Transferase</keyword>
<dbReference type="AlphaFoldDB" id="A0A1H6FLK9"/>